<proteinExistence type="predicted"/>
<sequence>MQREEVGMQVKILIVEDDPDMAEMLFDLVEAEGWTPFVARSAEEATAFLARDIVHLILLDHNLPGASGRTFAQRVRSSMDVGIIMVTAAGSSAERVLGLETAADDYIVKPFEPIELAARMKAVLRRSIQVPKPDRLPDLAPATSSLQLGAWTIDLKRRLAVCEGHPGKTLTGAEFTLLELLAETPNLPVARAQILERLGSGTERYVDRNVDVLVLRLRRKIEENPELPRYIKTRRGRGYVLEAPRHETER</sequence>
<evidence type="ECO:0000256" key="2">
    <source>
        <dbReference type="ARBA" id="ARBA00023012"/>
    </source>
</evidence>
<dbReference type="Proteomes" id="UP000186364">
    <property type="component" value="Unassembled WGS sequence"/>
</dbReference>
<protein>
    <submittedName>
        <fullName evidence="10">DNA-binding response regulator</fullName>
    </submittedName>
</protein>
<dbReference type="InterPro" id="IPR036388">
    <property type="entry name" value="WH-like_DNA-bd_sf"/>
</dbReference>
<keyword evidence="4 7" id="KW-0238">DNA-binding</keyword>
<comment type="caution">
    <text evidence="10">The sequence shown here is derived from an EMBL/GenBank/DDBJ whole genome shotgun (WGS) entry which is preliminary data.</text>
</comment>
<keyword evidence="2" id="KW-0902">Two-component regulatory system</keyword>
<dbReference type="GO" id="GO:0005829">
    <property type="term" value="C:cytosol"/>
    <property type="evidence" value="ECO:0007669"/>
    <property type="project" value="TreeGrafter"/>
</dbReference>
<dbReference type="PROSITE" id="PS51755">
    <property type="entry name" value="OMPR_PHOB"/>
    <property type="match status" value="1"/>
</dbReference>
<dbReference type="EMBL" id="MKIP01000048">
    <property type="protein sequence ID" value="OLP59694.1"/>
    <property type="molecule type" value="Genomic_DNA"/>
</dbReference>
<evidence type="ECO:0000256" key="5">
    <source>
        <dbReference type="ARBA" id="ARBA00023163"/>
    </source>
</evidence>
<dbReference type="PROSITE" id="PS50110">
    <property type="entry name" value="RESPONSE_REGULATORY"/>
    <property type="match status" value="1"/>
</dbReference>
<evidence type="ECO:0000313" key="10">
    <source>
        <dbReference type="EMBL" id="OLP59694.1"/>
    </source>
</evidence>
<accession>A0A1Q9AWB0</accession>
<organism evidence="10 11">
    <name type="scientific">Xaviernesmea oryzae</name>
    <dbReference type="NCBI Taxonomy" id="464029"/>
    <lineage>
        <taxon>Bacteria</taxon>
        <taxon>Pseudomonadati</taxon>
        <taxon>Pseudomonadota</taxon>
        <taxon>Alphaproteobacteria</taxon>
        <taxon>Hyphomicrobiales</taxon>
        <taxon>Rhizobiaceae</taxon>
        <taxon>Rhizobium/Agrobacterium group</taxon>
        <taxon>Xaviernesmea</taxon>
    </lineage>
</organism>
<dbReference type="SUPFAM" id="SSF52172">
    <property type="entry name" value="CheY-like"/>
    <property type="match status" value="1"/>
</dbReference>
<dbReference type="SUPFAM" id="SSF46894">
    <property type="entry name" value="C-terminal effector domain of the bipartite response regulators"/>
    <property type="match status" value="1"/>
</dbReference>
<dbReference type="PANTHER" id="PTHR48111:SF1">
    <property type="entry name" value="TWO-COMPONENT RESPONSE REGULATOR ORR33"/>
    <property type="match status" value="1"/>
</dbReference>
<feature type="DNA-binding region" description="OmpR/PhoB-type" evidence="7">
    <location>
        <begin position="143"/>
        <end position="243"/>
    </location>
</feature>
<dbReference type="GO" id="GO:0032993">
    <property type="term" value="C:protein-DNA complex"/>
    <property type="evidence" value="ECO:0007669"/>
    <property type="project" value="TreeGrafter"/>
</dbReference>
<dbReference type="InterPro" id="IPR001867">
    <property type="entry name" value="OmpR/PhoB-type_DNA-bd"/>
</dbReference>
<dbReference type="GO" id="GO:0006355">
    <property type="term" value="P:regulation of DNA-templated transcription"/>
    <property type="evidence" value="ECO:0007669"/>
    <property type="project" value="InterPro"/>
</dbReference>
<evidence type="ECO:0000256" key="4">
    <source>
        <dbReference type="ARBA" id="ARBA00023125"/>
    </source>
</evidence>
<dbReference type="InterPro" id="IPR016032">
    <property type="entry name" value="Sig_transdc_resp-reg_C-effctor"/>
</dbReference>
<dbReference type="GO" id="GO:0000976">
    <property type="term" value="F:transcription cis-regulatory region binding"/>
    <property type="evidence" value="ECO:0007669"/>
    <property type="project" value="TreeGrafter"/>
</dbReference>
<dbReference type="PANTHER" id="PTHR48111">
    <property type="entry name" value="REGULATOR OF RPOS"/>
    <property type="match status" value="1"/>
</dbReference>
<feature type="domain" description="OmpR/PhoB-type" evidence="9">
    <location>
        <begin position="143"/>
        <end position="243"/>
    </location>
</feature>
<dbReference type="CDD" id="cd00383">
    <property type="entry name" value="trans_reg_C"/>
    <property type="match status" value="1"/>
</dbReference>
<evidence type="ECO:0000256" key="6">
    <source>
        <dbReference type="PROSITE-ProRule" id="PRU00169"/>
    </source>
</evidence>
<evidence type="ECO:0000313" key="11">
    <source>
        <dbReference type="Proteomes" id="UP000186364"/>
    </source>
</evidence>
<reference evidence="10 11" key="1">
    <citation type="submission" date="2016-09" db="EMBL/GenBank/DDBJ databases">
        <title>Rhizobium sp. nov., a novel species isolated from the rice rhizosphere.</title>
        <authorList>
            <person name="Zhao J."/>
            <person name="Zhang X."/>
        </authorList>
    </citation>
    <scope>NUCLEOTIDE SEQUENCE [LARGE SCALE GENOMIC DNA]</scope>
    <source>
        <strain evidence="10 11">1.7048</strain>
    </source>
</reference>
<dbReference type="Gene3D" id="1.10.10.10">
    <property type="entry name" value="Winged helix-like DNA-binding domain superfamily/Winged helix DNA-binding domain"/>
    <property type="match status" value="1"/>
</dbReference>
<evidence type="ECO:0000256" key="7">
    <source>
        <dbReference type="PROSITE-ProRule" id="PRU01091"/>
    </source>
</evidence>
<feature type="domain" description="Response regulatory" evidence="8">
    <location>
        <begin position="11"/>
        <end position="124"/>
    </location>
</feature>
<dbReference type="SMART" id="SM00448">
    <property type="entry name" value="REC"/>
    <property type="match status" value="1"/>
</dbReference>
<dbReference type="AlphaFoldDB" id="A0A1Q9AWB0"/>
<evidence type="ECO:0000256" key="3">
    <source>
        <dbReference type="ARBA" id="ARBA00023015"/>
    </source>
</evidence>
<dbReference type="InterPro" id="IPR039420">
    <property type="entry name" value="WalR-like"/>
</dbReference>
<dbReference type="Gene3D" id="3.40.50.2300">
    <property type="match status" value="1"/>
</dbReference>
<gene>
    <name evidence="10" type="ORF">BJF93_07255</name>
</gene>
<dbReference type="Pfam" id="PF00072">
    <property type="entry name" value="Response_reg"/>
    <property type="match status" value="1"/>
</dbReference>
<keyword evidence="3" id="KW-0805">Transcription regulation</keyword>
<evidence type="ECO:0000259" key="8">
    <source>
        <dbReference type="PROSITE" id="PS50110"/>
    </source>
</evidence>
<evidence type="ECO:0000256" key="1">
    <source>
        <dbReference type="ARBA" id="ARBA00022553"/>
    </source>
</evidence>
<name>A0A1Q9AWB0_9HYPH</name>
<dbReference type="OrthoDB" id="9802426at2"/>
<keyword evidence="5" id="KW-0804">Transcription</keyword>
<dbReference type="SMART" id="SM00862">
    <property type="entry name" value="Trans_reg_C"/>
    <property type="match status" value="1"/>
</dbReference>
<feature type="modified residue" description="4-aspartylphosphate" evidence="6">
    <location>
        <position position="60"/>
    </location>
</feature>
<dbReference type="InterPro" id="IPR001789">
    <property type="entry name" value="Sig_transdc_resp-reg_receiver"/>
</dbReference>
<dbReference type="InterPro" id="IPR011006">
    <property type="entry name" value="CheY-like_superfamily"/>
</dbReference>
<dbReference type="GO" id="GO:0000156">
    <property type="term" value="F:phosphorelay response regulator activity"/>
    <property type="evidence" value="ECO:0007669"/>
    <property type="project" value="TreeGrafter"/>
</dbReference>
<evidence type="ECO:0000259" key="9">
    <source>
        <dbReference type="PROSITE" id="PS51755"/>
    </source>
</evidence>
<dbReference type="Pfam" id="PF00486">
    <property type="entry name" value="Trans_reg_C"/>
    <property type="match status" value="1"/>
</dbReference>
<dbReference type="Gene3D" id="6.10.250.690">
    <property type="match status" value="1"/>
</dbReference>
<keyword evidence="11" id="KW-1185">Reference proteome</keyword>
<keyword evidence="1 6" id="KW-0597">Phosphoprotein</keyword>